<feature type="domain" description="PucR C-terminal helix-turn-helix" evidence="2">
    <location>
        <begin position="395"/>
        <end position="451"/>
    </location>
</feature>
<dbReference type="AlphaFoldDB" id="A0A161SLQ6"/>
<name>A0A161SLQ6_9BRAD</name>
<dbReference type="Gene3D" id="3.30.450.40">
    <property type="match status" value="1"/>
</dbReference>
<dbReference type="Pfam" id="PF13556">
    <property type="entry name" value="HTH_30"/>
    <property type="match status" value="1"/>
</dbReference>
<dbReference type="InterPro" id="IPR042070">
    <property type="entry name" value="PucR_C-HTH_sf"/>
</dbReference>
<dbReference type="InterPro" id="IPR003018">
    <property type="entry name" value="GAF"/>
</dbReference>
<dbReference type="SUPFAM" id="SSF55781">
    <property type="entry name" value="GAF domain-like"/>
    <property type="match status" value="1"/>
</dbReference>
<dbReference type="Pfam" id="PF13492">
    <property type="entry name" value="GAF_3"/>
    <property type="match status" value="1"/>
</dbReference>
<evidence type="ECO:0000313" key="4">
    <source>
        <dbReference type="Proteomes" id="UP000076574"/>
    </source>
</evidence>
<feature type="domain" description="GAF" evidence="1">
    <location>
        <begin position="2"/>
        <end position="47"/>
    </location>
</feature>
<dbReference type="PANTHER" id="PTHR33744:SF1">
    <property type="entry name" value="DNA-BINDING TRANSCRIPTIONAL ACTIVATOR ADER"/>
    <property type="match status" value="1"/>
</dbReference>
<evidence type="ECO:0000313" key="3">
    <source>
        <dbReference type="EMBL" id="KZD21152.1"/>
    </source>
</evidence>
<dbReference type="InterPro" id="IPR029016">
    <property type="entry name" value="GAF-like_dom_sf"/>
</dbReference>
<dbReference type="STRING" id="943830.A4A58_15355"/>
<accession>A0A161SLQ6</accession>
<sequence length="462" mass="50339">MAAVPLLLDGQVLGILYIADRHARAFAPEEVALLVSLGTHAALALENARLFEETRTALEALEIKTAETQEAIAVHEQLIALVARGGGLDDVAQMLAAILHAGVVVLDHQYETACLAVDPAGNNVGAKLGQARNRSQLLRALGESQSIGRSVSVTFQGIPPSIAMTIISATQILGALVVWRQAPLSDHEIRTLERGAIVCGIVLLSLDRAAKGLEQDAAELFIGLRNRNPEASVALTRQMEQWGMDPRQPVIMLLVDIADRMASHVLRVIKGACPTRRFIGGELEARLLLLCPPADAPLVATAAQKAVEQRTGSRINILQSAEFMPSTEFRDTFAKAGRCLDLVRVLARQGAICTQDELTVYAVMFAERSREELDAYIRHTIGALLEQDRKRNTNLTETMSCYLDSGYNTGMAARTLGIHENTLRQRLDSVERLLGNWRTAGRSFEVQTALKLHMLRLGLATK</sequence>
<dbReference type="InterPro" id="IPR025736">
    <property type="entry name" value="PucR_C-HTH_dom"/>
</dbReference>
<dbReference type="Gene3D" id="1.10.10.2840">
    <property type="entry name" value="PucR C-terminal helix-turn-helix domain"/>
    <property type="match status" value="1"/>
</dbReference>
<evidence type="ECO:0000259" key="2">
    <source>
        <dbReference type="Pfam" id="PF13556"/>
    </source>
</evidence>
<comment type="caution">
    <text evidence="3">The sequence shown here is derived from an EMBL/GenBank/DDBJ whole genome shotgun (WGS) entry which is preliminary data.</text>
</comment>
<dbReference type="Proteomes" id="UP000076574">
    <property type="component" value="Unassembled WGS sequence"/>
</dbReference>
<protein>
    <recommendedName>
        <fullName evidence="5">GAF domain-containing protein</fullName>
    </recommendedName>
</protein>
<proteinExistence type="predicted"/>
<dbReference type="EMBL" id="LVYV01000053">
    <property type="protein sequence ID" value="KZD21152.1"/>
    <property type="molecule type" value="Genomic_DNA"/>
</dbReference>
<keyword evidence="4" id="KW-1185">Reference proteome</keyword>
<evidence type="ECO:0000259" key="1">
    <source>
        <dbReference type="Pfam" id="PF13492"/>
    </source>
</evidence>
<gene>
    <name evidence="3" type="ORF">A4A58_15355</name>
</gene>
<organism evidence="3 4">
    <name type="scientific">Tardiphaga robiniae</name>
    <dbReference type="NCBI Taxonomy" id="943830"/>
    <lineage>
        <taxon>Bacteria</taxon>
        <taxon>Pseudomonadati</taxon>
        <taxon>Pseudomonadota</taxon>
        <taxon>Alphaproteobacteria</taxon>
        <taxon>Hyphomicrobiales</taxon>
        <taxon>Nitrobacteraceae</taxon>
        <taxon>Tardiphaga</taxon>
    </lineage>
</organism>
<reference evidence="3 4" key="1">
    <citation type="submission" date="2016-03" db="EMBL/GenBank/DDBJ databases">
        <title>Microsymbionts genomes from the relict species Vavilovia formosa (Stev.) Fed.</title>
        <authorList>
            <person name="Kopat V."/>
            <person name="Chirak E."/>
            <person name="Kimeklis A."/>
            <person name="Andronov E."/>
        </authorList>
    </citation>
    <scope>NUCLEOTIDE SEQUENCE [LARGE SCALE GENOMIC DNA]</scope>
    <source>
        <strain evidence="3 4">Vaf07</strain>
    </source>
</reference>
<dbReference type="PANTHER" id="PTHR33744">
    <property type="entry name" value="CARBOHYDRATE DIACID REGULATOR"/>
    <property type="match status" value="1"/>
</dbReference>
<evidence type="ECO:0008006" key="5">
    <source>
        <dbReference type="Google" id="ProtNLM"/>
    </source>
</evidence>
<dbReference type="InterPro" id="IPR051448">
    <property type="entry name" value="CdaR-like_regulators"/>
</dbReference>